<dbReference type="AlphaFoldDB" id="A0A812J721"/>
<keyword evidence="1" id="KW-0812">Transmembrane</keyword>
<keyword evidence="3" id="KW-1185">Reference proteome</keyword>
<feature type="transmembrane region" description="Helical" evidence="1">
    <location>
        <begin position="59"/>
        <end position="78"/>
    </location>
</feature>
<gene>
    <name evidence="2" type="ORF">SNAT2548_LOCUS6024</name>
</gene>
<evidence type="ECO:0000256" key="1">
    <source>
        <dbReference type="SAM" id="Phobius"/>
    </source>
</evidence>
<feature type="transmembrane region" description="Helical" evidence="1">
    <location>
        <begin position="20"/>
        <end position="39"/>
    </location>
</feature>
<keyword evidence="1" id="KW-0472">Membrane</keyword>
<organism evidence="2 3">
    <name type="scientific">Symbiodinium natans</name>
    <dbReference type="NCBI Taxonomy" id="878477"/>
    <lineage>
        <taxon>Eukaryota</taxon>
        <taxon>Sar</taxon>
        <taxon>Alveolata</taxon>
        <taxon>Dinophyceae</taxon>
        <taxon>Suessiales</taxon>
        <taxon>Symbiodiniaceae</taxon>
        <taxon>Symbiodinium</taxon>
    </lineage>
</organism>
<dbReference type="EMBL" id="CAJNDS010000393">
    <property type="protein sequence ID" value="CAE7201312.1"/>
    <property type="molecule type" value="Genomic_DNA"/>
</dbReference>
<dbReference type="Proteomes" id="UP000604046">
    <property type="component" value="Unassembled WGS sequence"/>
</dbReference>
<evidence type="ECO:0000313" key="3">
    <source>
        <dbReference type="Proteomes" id="UP000604046"/>
    </source>
</evidence>
<name>A0A812J721_9DINO</name>
<proteinExistence type="predicted"/>
<sequence>MGRLPEDVNNGGFSPDFGKTVWHMAVGLILGWWCCRLSMRLQYFFGRPPWQAPWTLSCLLQAVLPALSFAASVLHHLVGADCLLRRACGGHAAAPHLCKQVRAVAPSKVPSGFVRWATRLVAGGVELSLWPLRLLLSANAHAVVQPMKPNPRLLRRVIAYCLPEGFSQDPRFGPLEERWCTHLMVGAESMVTHANGVQTNHEQFYMSWSVCFSAAQGLPRLFLASARFSEQDAWEVDLAECRLPPRAPLAWAAAAQEIHELRAAGRDVSAGLCDARELCSVRFQGSRWQVQTAQLAPAEDWALLHKDLFGCPLEGGPERCVRLLLALSCPNPFAQEPPKLEMALNALRPWLEPRNPD</sequence>
<accession>A0A812J721</accession>
<comment type="caution">
    <text evidence="2">The sequence shown here is derived from an EMBL/GenBank/DDBJ whole genome shotgun (WGS) entry which is preliminary data.</text>
</comment>
<dbReference type="OrthoDB" id="10521834at2759"/>
<reference evidence="2" key="1">
    <citation type="submission" date="2021-02" db="EMBL/GenBank/DDBJ databases">
        <authorList>
            <person name="Dougan E. K."/>
            <person name="Rhodes N."/>
            <person name="Thang M."/>
            <person name="Chan C."/>
        </authorList>
    </citation>
    <scope>NUCLEOTIDE SEQUENCE</scope>
</reference>
<evidence type="ECO:0000313" key="2">
    <source>
        <dbReference type="EMBL" id="CAE7201312.1"/>
    </source>
</evidence>
<keyword evidence="1" id="KW-1133">Transmembrane helix</keyword>
<protein>
    <submittedName>
        <fullName evidence="2">Uncharacterized protein</fullName>
    </submittedName>
</protein>